<dbReference type="Proteomes" id="UP000189021">
    <property type="component" value="Unassembled WGS sequence"/>
</dbReference>
<gene>
    <name evidence="9" type="ORF">BZG00_10480</name>
</gene>
<dbReference type="InterPro" id="IPR036721">
    <property type="entry name" value="RCK_C_sf"/>
</dbReference>
<dbReference type="SUPFAM" id="SSF116726">
    <property type="entry name" value="TrkA C-terminal domain-like"/>
    <property type="match status" value="2"/>
</dbReference>
<feature type="domain" description="RCK C-terminal" evidence="8">
    <location>
        <begin position="277"/>
        <end position="363"/>
    </location>
</feature>
<dbReference type="PROSITE" id="PS51202">
    <property type="entry name" value="RCK_C"/>
    <property type="match status" value="2"/>
</dbReference>
<accession>A0AB36JX91</accession>
<protein>
    <submittedName>
        <fullName evidence="9">SLC13 family permease</fullName>
    </submittedName>
</protein>
<dbReference type="InterPro" id="IPR004680">
    <property type="entry name" value="Cit_transptr-like_dom"/>
</dbReference>
<evidence type="ECO:0000256" key="3">
    <source>
        <dbReference type="ARBA" id="ARBA00022692"/>
    </source>
</evidence>
<dbReference type="Pfam" id="PF02080">
    <property type="entry name" value="TrkA_C"/>
    <property type="match status" value="2"/>
</dbReference>
<feature type="transmembrane region" description="Helical" evidence="7">
    <location>
        <begin position="548"/>
        <end position="568"/>
    </location>
</feature>
<dbReference type="PANTHER" id="PTHR43652">
    <property type="entry name" value="BASIC AMINO ACID ANTIPORTER YFCC-RELATED"/>
    <property type="match status" value="1"/>
</dbReference>
<evidence type="ECO:0000259" key="8">
    <source>
        <dbReference type="PROSITE" id="PS51202"/>
    </source>
</evidence>
<evidence type="ECO:0000256" key="4">
    <source>
        <dbReference type="ARBA" id="ARBA00022737"/>
    </source>
</evidence>
<feature type="transmembrane region" description="Helical" evidence="7">
    <location>
        <begin position="132"/>
        <end position="156"/>
    </location>
</feature>
<comment type="subcellular location">
    <subcellularLocation>
        <location evidence="1">Membrane</location>
        <topology evidence="1">Multi-pass membrane protein</topology>
    </subcellularLocation>
</comment>
<feature type="transmembrane region" description="Helical" evidence="7">
    <location>
        <begin position="53"/>
        <end position="76"/>
    </location>
</feature>
<evidence type="ECO:0000256" key="1">
    <source>
        <dbReference type="ARBA" id="ARBA00004141"/>
    </source>
</evidence>
<dbReference type="GO" id="GO:0005886">
    <property type="term" value="C:plasma membrane"/>
    <property type="evidence" value="ECO:0007669"/>
    <property type="project" value="TreeGrafter"/>
</dbReference>
<dbReference type="RefSeq" id="WP_077659422.1">
    <property type="nucleotide sequence ID" value="NZ_CP040021.1"/>
</dbReference>
<evidence type="ECO:0000256" key="2">
    <source>
        <dbReference type="ARBA" id="ARBA00022448"/>
    </source>
</evidence>
<keyword evidence="5 7" id="KW-1133">Transmembrane helix</keyword>
<feature type="transmembrane region" description="Helical" evidence="7">
    <location>
        <begin position="425"/>
        <end position="444"/>
    </location>
</feature>
<dbReference type="InterPro" id="IPR006037">
    <property type="entry name" value="RCK_C"/>
</dbReference>
<name>A0AB36JX91_9GAMM</name>
<dbReference type="Pfam" id="PF03600">
    <property type="entry name" value="CitMHS"/>
    <property type="match status" value="1"/>
</dbReference>
<feature type="transmembrane region" description="Helical" evidence="7">
    <location>
        <begin position="456"/>
        <end position="479"/>
    </location>
</feature>
<organism evidence="9 10">
    <name type="scientific">Salinivibrio kushneri</name>
    <dbReference type="NCBI Taxonomy" id="1908198"/>
    <lineage>
        <taxon>Bacteria</taxon>
        <taxon>Pseudomonadati</taxon>
        <taxon>Pseudomonadota</taxon>
        <taxon>Gammaproteobacteria</taxon>
        <taxon>Vibrionales</taxon>
        <taxon>Vibrionaceae</taxon>
        <taxon>Salinivibrio</taxon>
    </lineage>
</organism>
<reference evidence="9 10" key="1">
    <citation type="journal article" date="2017" name="Genome Announc.">
        <title>Draft Genome Sequences of Salinivibrio proteolyticus, Salinivibrio sharmensis, Salinivibrio siamensis, Salinivibrio costicola subsp. alcaliphilus, Salinivibrio costicola subsp. vallismortis, and 29 New Isolates Belonging to the Genus Salinivibrio.</title>
        <authorList>
            <person name="Lopez-Hermoso C."/>
            <person name="de la Haba R.R."/>
            <person name="Sanchez-Porro C."/>
            <person name="Bayliss S.C."/>
            <person name="Feil E.J."/>
            <person name="Ventosa A."/>
        </authorList>
    </citation>
    <scope>NUCLEOTIDE SEQUENCE [LARGE SCALE GENOMIC DNA]</scope>
    <source>
        <strain evidence="9 10">AL184</strain>
    </source>
</reference>
<keyword evidence="2" id="KW-0813">Transport</keyword>
<dbReference type="PANTHER" id="PTHR43652:SF2">
    <property type="entry name" value="BASIC AMINO ACID ANTIPORTER YFCC-RELATED"/>
    <property type="match status" value="1"/>
</dbReference>
<evidence type="ECO:0000256" key="6">
    <source>
        <dbReference type="ARBA" id="ARBA00023136"/>
    </source>
</evidence>
<keyword evidence="6 7" id="KW-0472">Membrane</keyword>
<evidence type="ECO:0000256" key="7">
    <source>
        <dbReference type="SAM" id="Phobius"/>
    </source>
</evidence>
<keyword evidence="3 7" id="KW-0812">Transmembrane</keyword>
<keyword evidence="4" id="KW-0677">Repeat</keyword>
<feature type="transmembrane region" description="Helical" evidence="7">
    <location>
        <begin position="168"/>
        <end position="190"/>
    </location>
</feature>
<evidence type="ECO:0000313" key="10">
    <source>
        <dbReference type="Proteomes" id="UP000189021"/>
    </source>
</evidence>
<dbReference type="GO" id="GO:0008324">
    <property type="term" value="F:monoatomic cation transmembrane transporter activity"/>
    <property type="evidence" value="ECO:0007669"/>
    <property type="project" value="InterPro"/>
</dbReference>
<sequence length="573" mass="60767">MLLTATVLVGLITALVATKQRVSHMFVAATAVLLVGGEINTQTVLNHVTNSGIVTLVLLLLAAIVLERTVLLRFLAKHIAHSQYLPSLIKMGALSTIASSVLNNTAVVATMMRAVMKSQLHAPQRLLIPLSYFSILGGTLTLVGTSTNLVVSGLVTAQGGPNIAIFDFLPIGAALVAGCGAVVMIVSRWLPQQTTDESLESQYFIEAAVAPSSPLVGKTVIKNGLRALDGLFLAEIVRGDSLISPVKPDDVIQANDKLLFSGDVRRVHQITALPGLHTFNKGDLPATNLREVLVSPESILIGKTLKQVGFRARFDAAVIGLSREGKTVSGKLGNNPIQSGDKLMLAVGPDFERRQNISRNFFLLSDYKTFQPLSVVQNTAAIAGFLAAIAAGALGIMSLIESLTLYLVLMVGSKVADSSQLRRRFPFELLTILVCALSLASAVQSSGLAQSVTKSFLSHINGVPTVAVLLSLILLTVLLTETMTNTAAAALMVPIALSVADGLQLDAMPWVMAVAYGASACFISPFGYQTNLMVMSAGEYRPADFIRVGWPVTLVYIAIVTVLIPIVFPFDSV</sequence>
<feature type="domain" description="RCK C-terminal" evidence="8">
    <location>
        <begin position="192"/>
        <end position="276"/>
    </location>
</feature>
<dbReference type="InterPro" id="IPR051679">
    <property type="entry name" value="DASS-Related_Transporters"/>
</dbReference>
<feature type="transmembrane region" description="Helical" evidence="7">
    <location>
        <begin position="88"/>
        <end position="112"/>
    </location>
</feature>
<dbReference type="AlphaFoldDB" id="A0AB36JX91"/>
<dbReference type="GO" id="GO:0006813">
    <property type="term" value="P:potassium ion transport"/>
    <property type="evidence" value="ECO:0007669"/>
    <property type="project" value="InterPro"/>
</dbReference>
<feature type="transmembrane region" description="Helical" evidence="7">
    <location>
        <begin position="510"/>
        <end position="528"/>
    </location>
</feature>
<proteinExistence type="predicted"/>
<dbReference type="EMBL" id="MUEK01000009">
    <property type="protein sequence ID" value="OOE39307.1"/>
    <property type="molecule type" value="Genomic_DNA"/>
</dbReference>
<keyword evidence="10" id="KW-1185">Reference proteome</keyword>
<comment type="caution">
    <text evidence="9">The sequence shown here is derived from an EMBL/GenBank/DDBJ whole genome shotgun (WGS) entry which is preliminary data.</text>
</comment>
<evidence type="ECO:0000313" key="9">
    <source>
        <dbReference type="EMBL" id="OOE39307.1"/>
    </source>
</evidence>
<evidence type="ECO:0000256" key="5">
    <source>
        <dbReference type="ARBA" id="ARBA00022989"/>
    </source>
</evidence>
<feature type="transmembrane region" description="Helical" evidence="7">
    <location>
        <begin position="380"/>
        <end position="413"/>
    </location>
</feature>
<dbReference type="Gene3D" id="3.30.70.1450">
    <property type="entry name" value="Regulator of K+ conductance, C-terminal domain"/>
    <property type="match status" value="2"/>
</dbReference>